<gene>
    <name evidence="3" type="ORF">AVEN_148682_1</name>
</gene>
<dbReference type="Proteomes" id="UP000499080">
    <property type="component" value="Unassembled WGS sequence"/>
</dbReference>
<reference evidence="3 4" key="1">
    <citation type="journal article" date="2019" name="Sci. Rep.">
        <title>Orb-weaving spider Araneus ventricosus genome elucidates the spidroin gene catalogue.</title>
        <authorList>
            <person name="Kono N."/>
            <person name="Nakamura H."/>
            <person name="Ohtoshi R."/>
            <person name="Moran D.A.P."/>
            <person name="Shinohara A."/>
            <person name="Yoshida Y."/>
            <person name="Fujiwara M."/>
            <person name="Mori M."/>
            <person name="Tomita M."/>
            <person name="Arakawa K."/>
        </authorList>
    </citation>
    <scope>NUCLEOTIDE SEQUENCE [LARGE SCALE GENOMIC DNA]</scope>
</reference>
<evidence type="ECO:0000256" key="1">
    <source>
        <dbReference type="SAM" id="Phobius"/>
    </source>
</evidence>
<evidence type="ECO:0000313" key="3">
    <source>
        <dbReference type="EMBL" id="GBM49355.1"/>
    </source>
</evidence>
<keyword evidence="4" id="KW-1185">Reference proteome</keyword>
<accession>A0A4Y2G9H8</accession>
<feature type="transmembrane region" description="Helical" evidence="1">
    <location>
        <begin position="50"/>
        <end position="76"/>
    </location>
</feature>
<keyword evidence="1" id="KW-0472">Membrane</keyword>
<dbReference type="AlphaFoldDB" id="A0A4Y2G9H8"/>
<feature type="signal peptide" evidence="2">
    <location>
        <begin position="1"/>
        <end position="26"/>
    </location>
</feature>
<feature type="chain" id="PRO_5021445415" description="Syndecan/Neurexin domain-containing protein" evidence="2">
    <location>
        <begin position="27"/>
        <end position="96"/>
    </location>
</feature>
<keyword evidence="2" id="KW-0732">Signal</keyword>
<evidence type="ECO:0008006" key="5">
    <source>
        <dbReference type="Google" id="ProtNLM"/>
    </source>
</evidence>
<sequence>MKMSGGYALTFAAILVASICLEWADAQQRGSFNFAKKTGGEREGDLTPSAIAGVSIGCVAGVAGLFVTVFFCYYVYRQQKQHDSSFNNSFDPSRKI</sequence>
<keyword evidence="1" id="KW-0812">Transmembrane</keyword>
<evidence type="ECO:0000256" key="2">
    <source>
        <dbReference type="SAM" id="SignalP"/>
    </source>
</evidence>
<name>A0A4Y2G9H8_ARAVE</name>
<evidence type="ECO:0000313" key="4">
    <source>
        <dbReference type="Proteomes" id="UP000499080"/>
    </source>
</evidence>
<protein>
    <recommendedName>
        <fullName evidence="5">Syndecan/Neurexin domain-containing protein</fullName>
    </recommendedName>
</protein>
<dbReference type="OrthoDB" id="6424623at2759"/>
<organism evidence="3 4">
    <name type="scientific">Araneus ventricosus</name>
    <name type="common">Orbweaver spider</name>
    <name type="synonym">Epeira ventricosa</name>
    <dbReference type="NCBI Taxonomy" id="182803"/>
    <lineage>
        <taxon>Eukaryota</taxon>
        <taxon>Metazoa</taxon>
        <taxon>Ecdysozoa</taxon>
        <taxon>Arthropoda</taxon>
        <taxon>Chelicerata</taxon>
        <taxon>Arachnida</taxon>
        <taxon>Araneae</taxon>
        <taxon>Araneomorphae</taxon>
        <taxon>Entelegynae</taxon>
        <taxon>Araneoidea</taxon>
        <taxon>Araneidae</taxon>
        <taxon>Araneus</taxon>
    </lineage>
</organism>
<comment type="caution">
    <text evidence="3">The sequence shown here is derived from an EMBL/GenBank/DDBJ whole genome shotgun (WGS) entry which is preliminary data.</text>
</comment>
<keyword evidence="1" id="KW-1133">Transmembrane helix</keyword>
<dbReference type="EMBL" id="BGPR01001251">
    <property type="protein sequence ID" value="GBM49355.1"/>
    <property type="molecule type" value="Genomic_DNA"/>
</dbReference>
<proteinExistence type="predicted"/>